<accession>A0A2V2NCV8</accession>
<dbReference type="EMBL" id="QGMZ01000021">
    <property type="protein sequence ID" value="PWR73133.1"/>
    <property type="molecule type" value="Genomic_DNA"/>
</dbReference>
<dbReference type="GeneID" id="97610174"/>
<dbReference type="Proteomes" id="UP000245934">
    <property type="component" value="Unassembled WGS sequence"/>
</dbReference>
<comment type="caution">
    <text evidence="1">The sequence shown here is derived from an EMBL/GenBank/DDBJ whole genome shotgun (WGS) entry which is preliminary data.</text>
</comment>
<reference evidence="1 2" key="1">
    <citation type="submission" date="2018-05" db="EMBL/GenBank/DDBJ databases">
        <title>Draft genome of Methanospirillum stamsii Pt1.</title>
        <authorList>
            <person name="Dueholm M.S."/>
            <person name="Nielsen P.H."/>
            <person name="Bakmann L.F."/>
            <person name="Otzen D.E."/>
        </authorList>
    </citation>
    <scope>NUCLEOTIDE SEQUENCE [LARGE SCALE GENOMIC DNA]</scope>
    <source>
        <strain evidence="1 2">Pt1</strain>
    </source>
</reference>
<evidence type="ECO:0000313" key="2">
    <source>
        <dbReference type="Proteomes" id="UP000245934"/>
    </source>
</evidence>
<proteinExistence type="predicted"/>
<dbReference type="RefSeq" id="WP_109941208.1">
    <property type="nucleotide sequence ID" value="NZ_CP176366.1"/>
</dbReference>
<name>A0A2V2NCV8_9EURY</name>
<dbReference type="AlphaFoldDB" id="A0A2V2NCV8"/>
<sequence length="167" mass="17709">MADFVTKSTVKSAERVLASPFASKEAMNTIVSGIITDNPWNCTPYTSGGETLSAVQKSSEYYTGKVVYENTEGKQVGYVTIRAGTSGAFDTLVSTVLANTAMASAMGGTASHDSSEDSFSVTLKCHTETGELYNVAFKRDRVSISSFESDSILTAIETWADTVPALA</sequence>
<organism evidence="1 2">
    <name type="scientific">Methanospirillum stamsii</name>
    <dbReference type="NCBI Taxonomy" id="1277351"/>
    <lineage>
        <taxon>Archaea</taxon>
        <taxon>Methanobacteriati</taxon>
        <taxon>Methanobacteriota</taxon>
        <taxon>Stenosarchaea group</taxon>
        <taxon>Methanomicrobia</taxon>
        <taxon>Methanomicrobiales</taxon>
        <taxon>Methanospirillaceae</taxon>
        <taxon>Methanospirillum</taxon>
    </lineage>
</organism>
<protein>
    <submittedName>
        <fullName evidence="1">Uncharacterized protein</fullName>
    </submittedName>
</protein>
<dbReference type="OrthoDB" id="117414at2157"/>
<keyword evidence="2" id="KW-1185">Reference proteome</keyword>
<gene>
    <name evidence="1" type="ORF">DLD82_11170</name>
</gene>
<evidence type="ECO:0000313" key="1">
    <source>
        <dbReference type="EMBL" id="PWR73133.1"/>
    </source>
</evidence>